<evidence type="ECO:0000313" key="9">
    <source>
        <dbReference type="EMBL" id="CAJ59102.1"/>
    </source>
</evidence>
<evidence type="ECO:0000256" key="3">
    <source>
        <dbReference type="ARBA" id="ARBA00022777"/>
    </source>
</evidence>
<dbReference type="PROSITE" id="PS00108">
    <property type="entry name" value="PROTEIN_KINASE_ST"/>
    <property type="match status" value="1"/>
</dbReference>
<dbReference type="Gene3D" id="2.120.10.30">
    <property type="entry name" value="TolB, C-terminal domain"/>
    <property type="match status" value="2"/>
</dbReference>
<dbReference type="PROSITE" id="PS50011">
    <property type="entry name" value="PROTEIN_KINASE_DOM"/>
    <property type="match status" value="1"/>
</dbReference>
<feature type="transmembrane region" description="Helical" evidence="7">
    <location>
        <begin position="330"/>
        <end position="350"/>
    </location>
</feature>
<dbReference type="KEGG" id="fal:FRAAL0427"/>
<dbReference type="SUPFAM" id="SSF56112">
    <property type="entry name" value="Protein kinase-like (PK-like)"/>
    <property type="match status" value="1"/>
</dbReference>
<dbReference type="InterPro" id="IPR000719">
    <property type="entry name" value="Prot_kinase_dom"/>
</dbReference>
<dbReference type="RefSeq" id="WP_011601683.1">
    <property type="nucleotide sequence ID" value="NC_008278.1"/>
</dbReference>
<dbReference type="HOGENOM" id="CLU_383001_0_0_11"/>
<dbReference type="SUPFAM" id="SSF101898">
    <property type="entry name" value="NHL repeat"/>
    <property type="match status" value="1"/>
</dbReference>
<dbReference type="SMART" id="SM00220">
    <property type="entry name" value="S_TKc"/>
    <property type="match status" value="1"/>
</dbReference>
<evidence type="ECO:0000256" key="4">
    <source>
        <dbReference type="ARBA" id="ARBA00022840"/>
    </source>
</evidence>
<evidence type="ECO:0000256" key="6">
    <source>
        <dbReference type="SAM" id="MobiDB-lite"/>
    </source>
</evidence>
<dbReference type="GO" id="GO:0005524">
    <property type="term" value="F:ATP binding"/>
    <property type="evidence" value="ECO:0007669"/>
    <property type="project" value="UniProtKB-UniRule"/>
</dbReference>
<keyword evidence="2 5" id="KW-0547">Nucleotide-binding</keyword>
<dbReference type="eggNOG" id="COG0515">
    <property type="taxonomic scope" value="Bacteria"/>
</dbReference>
<dbReference type="InterPro" id="IPR011009">
    <property type="entry name" value="Kinase-like_dom_sf"/>
</dbReference>
<dbReference type="InterPro" id="IPR017441">
    <property type="entry name" value="Protein_kinase_ATP_BS"/>
</dbReference>
<keyword evidence="7" id="KW-1133">Transmembrane helix</keyword>
<keyword evidence="7" id="KW-0472">Membrane</keyword>
<evidence type="ECO:0000256" key="5">
    <source>
        <dbReference type="PROSITE-ProRule" id="PRU10141"/>
    </source>
</evidence>
<dbReference type="AlphaFoldDB" id="Q0RTJ6"/>
<dbReference type="InterPro" id="IPR008271">
    <property type="entry name" value="Ser/Thr_kinase_AS"/>
</dbReference>
<dbReference type="InterPro" id="IPR000033">
    <property type="entry name" value="LDLR_classB_rpt"/>
</dbReference>
<sequence>MPVIDRDRVVAALPGYTVGEELGSGGYGLVLAGRHLDLGRDVAIKVLSTAAAGRPDVAAGFRTEARLLGRLEHPHIVQIYDYVDHGDLCLLVMEVLSGGTLTRQQLGQQSACAVALAVADGLAAAHEAGVLHRDVKPDNVLFTVAGQPKLTDFGIAKIFDGTASTASRVVGTGRYMAPEQILGGRLSPATDLYSLGVLLYEQLTGGPMYGPGLSITDLFRHHQEVMPAPPPGVPEPVARVVMRALAKQPQQRQPNARVFGHALALAARQAYGRDWTAGTGIVLHLPDELREPTRHRPRRSRIPAAADGTGVDGWGSDGTGEHRRRPRRRVWLPAAIVVVLAAAGGITFAATRGSGPEPLPAWVPRTLAVGQIGGAVGTGNDGFSGDGGRAAGAGLNKPDAMAVDTAGNLYIVDKSNQRVRRVDRDGVVTTVAGNGIRGFTGDGGPAIRAELADPAGIAVDAAGDIYISDQGNQRVRRVNPAGVITTFAGTGVFGFSGENGPKIGGFSGDGVLARQAMLDEPSALWVDRAGNVYICDGSNDRIRKVDTAGVISTVVGSGGDGFGGDGGPATAARLQWPESLAVDVAGTMYVTDQGNNRVRRIDTHGIITTAAGTGTMGFSGDGGPATRAAIHTVGAGVTVDDAGNIYLADPQVNRIRRIDTHGIITTIAGTGVAGNAGNGQRALDAAISYPSSLLFYRGYLLVSEVNGSRILAIALGPASQGAHRR</sequence>
<keyword evidence="1 9" id="KW-0808">Transferase</keyword>
<organism evidence="9 10">
    <name type="scientific">Frankia alni (strain DSM 45986 / CECT 9034 / ACN14a)</name>
    <dbReference type="NCBI Taxonomy" id="326424"/>
    <lineage>
        <taxon>Bacteria</taxon>
        <taxon>Bacillati</taxon>
        <taxon>Actinomycetota</taxon>
        <taxon>Actinomycetes</taxon>
        <taxon>Frankiales</taxon>
        <taxon>Frankiaceae</taxon>
        <taxon>Frankia</taxon>
    </lineage>
</organism>
<feature type="binding site" evidence="5">
    <location>
        <position position="45"/>
    </location>
    <ligand>
        <name>ATP</name>
        <dbReference type="ChEBI" id="CHEBI:30616"/>
    </ligand>
</feature>
<keyword evidence="10" id="KW-1185">Reference proteome</keyword>
<dbReference type="CDD" id="cd14014">
    <property type="entry name" value="STKc_PknB_like"/>
    <property type="match status" value="1"/>
</dbReference>
<dbReference type="GO" id="GO:0004674">
    <property type="term" value="F:protein serine/threonine kinase activity"/>
    <property type="evidence" value="ECO:0007669"/>
    <property type="project" value="UniProtKB-KW"/>
</dbReference>
<evidence type="ECO:0000256" key="1">
    <source>
        <dbReference type="ARBA" id="ARBA00022679"/>
    </source>
</evidence>
<evidence type="ECO:0000256" key="2">
    <source>
        <dbReference type="ARBA" id="ARBA00022741"/>
    </source>
</evidence>
<dbReference type="EC" id="2.7.11.1" evidence="9"/>
<dbReference type="InterPro" id="IPR056822">
    <property type="entry name" value="TEN_NHL"/>
</dbReference>
<evidence type="ECO:0000259" key="8">
    <source>
        <dbReference type="PROSITE" id="PS50011"/>
    </source>
</evidence>
<dbReference type="Gene3D" id="2.40.10.500">
    <property type="match status" value="1"/>
</dbReference>
<dbReference type="eggNOG" id="COG3386">
    <property type="taxonomic scope" value="Bacteria"/>
</dbReference>
<dbReference type="EMBL" id="CT573213">
    <property type="protein sequence ID" value="CAJ59102.1"/>
    <property type="molecule type" value="Genomic_DNA"/>
</dbReference>
<keyword evidence="4 5" id="KW-0067">ATP-binding</keyword>
<dbReference type="Gene3D" id="1.10.510.10">
    <property type="entry name" value="Transferase(Phosphotransferase) domain 1"/>
    <property type="match status" value="1"/>
</dbReference>
<dbReference type="PROSITE" id="PS00107">
    <property type="entry name" value="PROTEIN_KINASE_ATP"/>
    <property type="match status" value="1"/>
</dbReference>
<gene>
    <name evidence="9" type="ordered locus">FRAAL0427</name>
</gene>
<keyword evidence="9" id="KW-0723">Serine/threonine-protein kinase</keyword>
<dbReference type="InterPro" id="IPR011042">
    <property type="entry name" value="6-blade_b-propeller_TolB-like"/>
</dbReference>
<dbReference type="Proteomes" id="UP000000657">
    <property type="component" value="Chromosome"/>
</dbReference>
<proteinExistence type="predicted"/>
<dbReference type="PANTHER" id="PTHR43289:SF34">
    <property type="entry name" value="SERINE_THREONINE-PROTEIN KINASE YBDM-RELATED"/>
    <property type="match status" value="1"/>
</dbReference>
<dbReference type="Pfam" id="PF25021">
    <property type="entry name" value="TEN_NHL"/>
    <property type="match status" value="4"/>
</dbReference>
<dbReference type="Pfam" id="PF00069">
    <property type="entry name" value="Pkinase"/>
    <property type="match status" value="1"/>
</dbReference>
<protein>
    <submittedName>
        <fullName evidence="9">Serine/threonine protein kinase</fullName>
        <ecNumber evidence="9">2.7.11.1</ecNumber>
    </submittedName>
</protein>
<accession>Q0RTJ6</accession>
<evidence type="ECO:0000256" key="7">
    <source>
        <dbReference type="SAM" id="Phobius"/>
    </source>
</evidence>
<dbReference type="SMART" id="SM00135">
    <property type="entry name" value="LY"/>
    <property type="match status" value="4"/>
</dbReference>
<reference evidence="9 10" key="1">
    <citation type="journal article" date="2007" name="Genome Res.">
        <title>Genome characteristics of facultatively symbiotic Frankia sp. strains reflect host range and host plant biogeography.</title>
        <authorList>
            <person name="Normand P."/>
            <person name="Lapierre P."/>
            <person name="Tisa L.S."/>
            <person name="Gogarten J.P."/>
            <person name="Alloisio N."/>
            <person name="Bagnarol E."/>
            <person name="Bassi C.A."/>
            <person name="Berry A.M."/>
            <person name="Bickhart D.M."/>
            <person name="Choisne N."/>
            <person name="Couloux A."/>
            <person name="Cournoyer B."/>
            <person name="Cruveiller S."/>
            <person name="Daubin V."/>
            <person name="Demange N."/>
            <person name="Francino M.P."/>
            <person name="Goltsman E."/>
            <person name="Huang Y."/>
            <person name="Kopp O.R."/>
            <person name="Labarre L."/>
            <person name="Lapidus A."/>
            <person name="Lavire C."/>
            <person name="Marechal J."/>
            <person name="Martinez M."/>
            <person name="Mastronunzio J.E."/>
            <person name="Mullin B.C."/>
            <person name="Niemann J."/>
            <person name="Pujic P."/>
            <person name="Rawnsley T."/>
            <person name="Rouy Z."/>
            <person name="Schenowitz C."/>
            <person name="Sellstedt A."/>
            <person name="Tavares F."/>
            <person name="Tomkins J.P."/>
            <person name="Vallenet D."/>
            <person name="Valverde C."/>
            <person name="Wall L.G."/>
            <person name="Wang Y."/>
            <person name="Medigue C."/>
            <person name="Benson D.R."/>
        </authorList>
    </citation>
    <scope>NUCLEOTIDE SEQUENCE [LARGE SCALE GENOMIC DNA]</scope>
    <source>
        <strain evidence="10">DSM 45986 / CECT 9034 / ACN14a</strain>
    </source>
</reference>
<keyword evidence="7" id="KW-0812">Transmembrane</keyword>
<keyword evidence="3 9" id="KW-0418">Kinase</keyword>
<feature type="region of interest" description="Disordered" evidence="6">
    <location>
        <begin position="292"/>
        <end position="325"/>
    </location>
</feature>
<evidence type="ECO:0000313" key="10">
    <source>
        <dbReference type="Proteomes" id="UP000000657"/>
    </source>
</evidence>
<name>Q0RTJ6_FRAAA</name>
<dbReference type="PANTHER" id="PTHR43289">
    <property type="entry name" value="MITOGEN-ACTIVATED PROTEIN KINASE KINASE KINASE 20-RELATED"/>
    <property type="match status" value="1"/>
</dbReference>
<dbReference type="STRING" id="326424.FRAAL0427"/>
<feature type="domain" description="Protein kinase" evidence="8">
    <location>
        <begin position="16"/>
        <end position="264"/>
    </location>
</feature>
<dbReference type="Gene3D" id="3.30.200.20">
    <property type="entry name" value="Phosphorylase Kinase, domain 1"/>
    <property type="match status" value="1"/>
</dbReference>